<evidence type="ECO:0000256" key="1">
    <source>
        <dbReference type="SAM" id="MobiDB-lite"/>
    </source>
</evidence>
<feature type="compositionally biased region" description="Polar residues" evidence="1">
    <location>
        <begin position="40"/>
        <end position="60"/>
    </location>
</feature>
<dbReference type="STRING" id="419481.SAMN05216233_101375"/>
<gene>
    <name evidence="2" type="ORF">SAMN05216233_101375</name>
</gene>
<sequence length="78" mass="8648">MEPMPPRLSSSMTSFPGASLVIRSTDCAACIGKNKRQKRSTSSIRPGYNGSTMIPDQTLSRHPYSPFFPPGRPHKRNQ</sequence>
<proteinExistence type="predicted"/>
<organism evidence="2 3">
    <name type="scientific">Desulfoluna spongiiphila</name>
    <dbReference type="NCBI Taxonomy" id="419481"/>
    <lineage>
        <taxon>Bacteria</taxon>
        <taxon>Pseudomonadati</taxon>
        <taxon>Thermodesulfobacteriota</taxon>
        <taxon>Desulfobacteria</taxon>
        <taxon>Desulfobacterales</taxon>
        <taxon>Desulfolunaceae</taxon>
        <taxon>Desulfoluna</taxon>
    </lineage>
</organism>
<accession>A0A1G5AQC5</accession>
<dbReference type="EMBL" id="FMUX01000001">
    <property type="protein sequence ID" value="SCX80076.1"/>
    <property type="molecule type" value="Genomic_DNA"/>
</dbReference>
<dbReference type="AlphaFoldDB" id="A0A1G5AQC5"/>
<evidence type="ECO:0000313" key="2">
    <source>
        <dbReference type="EMBL" id="SCX80076.1"/>
    </source>
</evidence>
<evidence type="ECO:0000313" key="3">
    <source>
        <dbReference type="Proteomes" id="UP000198870"/>
    </source>
</evidence>
<protein>
    <submittedName>
        <fullName evidence="2">Uncharacterized protein</fullName>
    </submittedName>
</protein>
<reference evidence="2 3" key="1">
    <citation type="submission" date="2016-10" db="EMBL/GenBank/DDBJ databases">
        <authorList>
            <person name="de Groot N.N."/>
        </authorList>
    </citation>
    <scope>NUCLEOTIDE SEQUENCE [LARGE SCALE GENOMIC DNA]</scope>
    <source>
        <strain evidence="2 3">AA1</strain>
    </source>
</reference>
<dbReference type="Proteomes" id="UP000198870">
    <property type="component" value="Unassembled WGS sequence"/>
</dbReference>
<keyword evidence="3" id="KW-1185">Reference proteome</keyword>
<feature type="region of interest" description="Disordered" evidence="1">
    <location>
        <begin position="32"/>
        <end position="78"/>
    </location>
</feature>
<name>A0A1G5AQC5_9BACT</name>